<sequence>MSSALSLWNEGATRSAIVDFVAQVTREGGADFVPPEARIAVFDNDGTLWCEKPFPIQAGFLFARIAEQVKADPSLGARQPWKAVVDGDHAWLGDAITKHYGGDDSDLKVMAAGLLSAYAGDEVEEFAAGAERFLRGSRNPVLDRPNLGTVYAPMRQLLQHLEDNGFTNFIVSGGGRDFMRPVTRELYGIPPDRVVGTTVALEYREEDGRGRMYHTDKLELFDDGPAKVVQIWSRIGARPIFAAGNSNGDLPMMRFATDGDGASLALLVDHDDDKRDVAYTAGAEKALEQARARGWAVASVRDDWKQVFID</sequence>
<name>A0A0E3YZ92_9GAMM</name>
<keyword evidence="5" id="KW-1185">Reference proteome</keyword>
<dbReference type="Proteomes" id="UP000033067">
    <property type="component" value="Chromosome"/>
</dbReference>
<evidence type="ECO:0000313" key="5">
    <source>
        <dbReference type="Proteomes" id="UP000033067"/>
    </source>
</evidence>
<reference evidence="4 5" key="1">
    <citation type="journal article" date="2015" name="Genome Announc.">
        <title>Complete Genome Sequence of Pseudoxanthomonas suwonensis Strain J1, a Cellulose-Degrading Bacterium Isolated from Leaf- and Wood-Enriched Soil.</title>
        <authorList>
            <person name="Hou L."/>
            <person name="Jiang J."/>
            <person name="Xu Z."/>
            <person name="Zhou Y."/>
            <person name="Leung F.C."/>
        </authorList>
    </citation>
    <scope>NUCLEOTIDE SEQUENCE [LARGE SCALE GENOMIC DNA]</scope>
    <source>
        <strain evidence="4 5">J1</strain>
    </source>
</reference>
<dbReference type="EMBL" id="CP011144">
    <property type="protein sequence ID" value="AKC85882.1"/>
    <property type="molecule type" value="Genomic_DNA"/>
</dbReference>
<proteinExistence type="predicted"/>
<dbReference type="InterPro" id="IPR023214">
    <property type="entry name" value="HAD_sf"/>
</dbReference>
<dbReference type="AlphaFoldDB" id="A0A0E3YZ92"/>
<protein>
    <submittedName>
        <fullName evidence="4">Acid phosphatase</fullName>
    </submittedName>
</protein>
<dbReference type="GO" id="GO:0016787">
    <property type="term" value="F:hydrolase activity"/>
    <property type="evidence" value="ECO:0007669"/>
    <property type="project" value="UniProtKB-KW"/>
</dbReference>
<dbReference type="SUPFAM" id="SSF56784">
    <property type="entry name" value="HAD-like"/>
    <property type="match status" value="1"/>
</dbReference>
<keyword evidence="3" id="KW-0460">Magnesium</keyword>
<dbReference type="InterPro" id="IPR050582">
    <property type="entry name" value="HAD-like_SerB"/>
</dbReference>
<dbReference type="GO" id="GO:0046872">
    <property type="term" value="F:metal ion binding"/>
    <property type="evidence" value="ECO:0007669"/>
    <property type="project" value="UniProtKB-KW"/>
</dbReference>
<evidence type="ECO:0000256" key="3">
    <source>
        <dbReference type="ARBA" id="ARBA00022842"/>
    </source>
</evidence>
<keyword evidence="2" id="KW-0378">Hydrolase</keyword>
<organism evidence="4 5">
    <name type="scientific">Pseudoxanthomonas suwonensis</name>
    <dbReference type="NCBI Taxonomy" id="314722"/>
    <lineage>
        <taxon>Bacteria</taxon>
        <taxon>Pseudomonadati</taxon>
        <taxon>Pseudomonadota</taxon>
        <taxon>Gammaproteobacteria</taxon>
        <taxon>Lysobacterales</taxon>
        <taxon>Lysobacteraceae</taxon>
        <taxon>Pseudoxanthomonas</taxon>
    </lineage>
</organism>
<dbReference type="InterPro" id="IPR036412">
    <property type="entry name" value="HAD-like_sf"/>
</dbReference>
<evidence type="ECO:0000313" key="4">
    <source>
        <dbReference type="EMBL" id="AKC85882.1"/>
    </source>
</evidence>
<evidence type="ECO:0000256" key="2">
    <source>
        <dbReference type="ARBA" id="ARBA00022801"/>
    </source>
</evidence>
<dbReference type="KEGG" id="psuw:WQ53_03000"/>
<accession>A0A0E3YZ92</accession>
<dbReference type="PANTHER" id="PTHR43344">
    <property type="entry name" value="PHOSPHOSERINE PHOSPHATASE"/>
    <property type="match status" value="1"/>
</dbReference>
<dbReference type="PATRIC" id="fig|314722.6.peg.628"/>
<gene>
    <name evidence="4" type="ORF">WQ53_03000</name>
</gene>
<dbReference type="PANTHER" id="PTHR43344:SF13">
    <property type="entry name" value="PHOSPHATASE RV3661-RELATED"/>
    <property type="match status" value="1"/>
</dbReference>
<keyword evidence="1" id="KW-0479">Metal-binding</keyword>
<dbReference type="Gene3D" id="3.40.50.1000">
    <property type="entry name" value="HAD superfamily/HAD-like"/>
    <property type="match status" value="1"/>
</dbReference>
<dbReference type="RefSeq" id="WP_052630269.1">
    <property type="nucleotide sequence ID" value="NZ_CP011144.1"/>
</dbReference>
<dbReference type="OrthoDB" id="9799365at2"/>
<evidence type="ECO:0000256" key="1">
    <source>
        <dbReference type="ARBA" id="ARBA00022723"/>
    </source>
</evidence>
<dbReference type="Pfam" id="PF12710">
    <property type="entry name" value="HAD"/>
    <property type="match status" value="1"/>
</dbReference>